<dbReference type="Proteomes" id="UP001331761">
    <property type="component" value="Unassembled WGS sequence"/>
</dbReference>
<proteinExistence type="predicted"/>
<name>A0AAN8EVY1_TRICO</name>
<accession>A0AAN8EVY1</accession>
<dbReference type="PRINTS" id="PR00700">
    <property type="entry name" value="PRTYPHPHTASE"/>
</dbReference>
<dbReference type="Pfam" id="PF00102">
    <property type="entry name" value="Y_phosphatase"/>
    <property type="match status" value="1"/>
</dbReference>
<dbReference type="PROSITE" id="PS50055">
    <property type="entry name" value="TYR_PHOSPHATASE_PTP"/>
    <property type="match status" value="1"/>
</dbReference>
<gene>
    <name evidence="2" type="ORF">GCK32_009001</name>
</gene>
<keyword evidence="3" id="KW-1185">Reference proteome</keyword>
<dbReference type="InterPro" id="IPR052782">
    <property type="entry name" value="Oocyte-zygote_transition_reg"/>
</dbReference>
<dbReference type="GO" id="GO:0004725">
    <property type="term" value="F:protein tyrosine phosphatase activity"/>
    <property type="evidence" value="ECO:0007669"/>
    <property type="project" value="InterPro"/>
</dbReference>
<dbReference type="SUPFAM" id="SSF52799">
    <property type="entry name" value="(Phosphotyrosine protein) phosphatases II"/>
    <property type="match status" value="1"/>
</dbReference>
<feature type="domain" description="Tyrosine-protein phosphatase" evidence="1">
    <location>
        <begin position="397"/>
        <end position="591"/>
    </location>
</feature>
<dbReference type="InterPro" id="IPR029021">
    <property type="entry name" value="Prot-tyrosine_phosphatase-like"/>
</dbReference>
<reference evidence="2 3" key="1">
    <citation type="submission" date="2019-10" db="EMBL/GenBank/DDBJ databases">
        <title>Assembly and Annotation for the nematode Trichostrongylus colubriformis.</title>
        <authorList>
            <person name="Martin J."/>
        </authorList>
    </citation>
    <scope>NUCLEOTIDE SEQUENCE [LARGE SCALE GENOMIC DNA]</scope>
    <source>
        <strain evidence="2">G859</strain>
        <tissue evidence="2">Whole worm</tissue>
    </source>
</reference>
<evidence type="ECO:0000313" key="2">
    <source>
        <dbReference type="EMBL" id="KAK5967811.1"/>
    </source>
</evidence>
<protein>
    <submittedName>
        <fullName evidence="2">Inactive protein-tyrosine phosphatase egg-5</fullName>
    </submittedName>
</protein>
<dbReference type="InterPro" id="IPR000242">
    <property type="entry name" value="PTP_cat"/>
</dbReference>
<dbReference type="EMBL" id="WIXE01022078">
    <property type="protein sequence ID" value="KAK5967811.1"/>
    <property type="molecule type" value="Genomic_DNA"/>
</dbReference>
<sequence>MLTERQLQVTALKRCRDLDQRKRGISLSSFYKADEDSTDSSDLIRAFSDIALAGDYPTNKKGQHLMPRAISRGSFGKSFRRKLRKVVKQERRVRRSRSCDSVLEVPRGAPLSLRGKNKKNFGQLMSSFYNGTRNMSCLNDTQRQFKETRMRLFAARTAIDVHPKLILCTKEKLARELNPSKNADRSPGVFSLHAAQILDTNNVDANISDPAPVPVSDARMRQLVAQCRSDPELIQNLLYEPQYDDKWKNCYTDVFLVDEGKKIIKPYNRQGWVVPLKNICDKAGISSNFFTDNRNISLKEARIHVLKARLEMTTEPSAWLAENDELGLKNLDLISYLATELDPHAVQMRLALYNEQTYSDRDRIRVAGKYYNNIQLGKRMFGPSKKQKFICSITGGMERRFEILDNQVNYLPFTHQAFDKHLDKCRNRRVKCRESSRVKLHYPPDSEHDFIHANYVCGGPLFNKFIVTQAPMENTIGDFWRMVWQEKAPYIFMLIGRKDKSRCAEYWPRRPESNSIDVHGLHIQNVGISCSRDPVFRVTYIRILDDFGEEHRVEHWQADMNNSSNLNSPLTILRLARNSPRPVIIHDCLGMCCCT</sequence>
<evidence type="ECO:0000313" key="3">
    <source>
        <dbReference type="Proteomes" id="UP001331761"/>
    </source>
</evidence>
<dbReference type="CDD" id="cd00047">
    <property type="entry name" value="PTPc"/>
    <property type="match status" value="1"/>
</dbReference>
<comment type="caution">
    <text evidence="2">The sequence shown here is derived from an EMBL/GenBank/DDBJ whole genome shotgun (WGS) entry which is preliminary data.</text>
</comment>
<dbReference type="Gene3D" id="3.90.190.10">
    <property type="entry name" value="Protein tyrosine phosphatase superfamily"/>
    <property type="match status" value="1"/>
</dbReference>
<dbReference type="PANTHER" id="PTHR46163:SF7">
    <property type="entry name" value="PROTEIN TYROSINE PHOSPHATASE-LIKE PROTEIN EGG-3"/>
    <property type="match status" value="1"/>
</dbReference>
<evidence type="ECO:0000259" key="1">
    <source>
        <dbReference type="PROSITE" id="PS50055"/>
    </source>
</evidence>
<dbReference type="AlphaFoldDB" id="A0AAN8EVY1"/>
<dbReference type="PANTHER" id="PTHR46163">
    <property type="entry name" value="TYROSINE-PROTEIN PHOSPHATASE-RELATED"/>
    <property type="match status" value="1"/>
</dbReference>
<organism evidence="2 3">
    <name type="scientific">Trichostrongylus colubriformis</name>
    <name type="common">Black scour worm</name>
    <dbReference type="NCBI Taxonomy" id="6319"/>
    <lineage>
        <taxon>Eukaryota</taxon>
        <taxon>Metazoa</taxon>
        <taxon>Ecdysozoa</taxon>
        <taxon>Nematoda</taxon>
        <taxon>Chromadorea</taxon>
        <taxon>Rhabditida</taxon>
        <taxon>Rhabditina</taxon>
        <taxon>Rhabditomorpha</taxon>
        <taxon>Strongyloidea</taxon>
        <taxon>Trichostrongylidae</taxon>
        <taxon>Trichostrongylus</taxon>
    </lineage>
</organism>
<dbReference type="SMART" id="SM00194">
    <property type="entry name" value="PTPc"/>
    <property type="match status" value="1"/>
</dbReference>